<dbReference type="SUPFAM" id="SSF90123">
    <property type="entry name" value="ABC transporter transmembrane region"/>
    <property type="match status" value="1"/>
</dbReference>
<dbReference type="SUPFAM" id="SSF52540">
    <property type="entry name" value="P-loop containing nucleoside triphosphate hydrolases"/>
    <property type="match status" value="1"/>
</dbReference>
<keyword evidence="4" id="KW-0067">ATP-binding</keyword>
<protein>
    <submittedName>
        <fullName evidence="10">ABC-type multidrug transport system fused ATPase/permease subunit</fullName>
    </submittedName>
</protein>
<dbReference type="InterPro" id="IPR027417">
    <property type="entry name" value="P-loop_NTPase"/>
</dbReference>
<evidence type="ECO:0000256" key="4">
    <source>
        <dbReference type="ARBA" id="ARBA00022840"/>
    </source>
</evidence>
<gene>
    <name evidence="10" type="ORF">J2S11_001204</name>
</gene>
<dbReference type="PANTHER" id="PTHR24221">
    <property type="entry name" value="ATP-BINDING CASSETTE SUB-FAMILY B"/>
    <property type="match status" value="1"/>
</dbReference>
<keyword evidence="6 7" id="KW-0472">Membrane</keyword>
<evidence type="ECO:0000256" key="7">
    <source>
        <dbReference type="SAM" id="Phobius"/>
    </source>
</evidence>
<dbReference type="PROSITE" id="PS50893">
    <property type="entry name" value="ABC_TRANSPORTER_2"/>
    <property type="match status" value="1"/>
</dbReference>
<evidence type="ECO:0000313" key="11">
    <source>
        <dbReference type="Proteomes" id="UP001235840"/>
    </source>
</evidence>
<dbReference type="InterPro" id="IPR003439">
    <property type="entry name" value="ABC_transporter-like_ATP-bd"/>
</dbReference>
<dbReference type="Proteomes" id="UP001235840">
    <property type="component" value="Unassembled WGS sequence"/>
</dbReference>
<feature type="transmembrane region" description="Helical" evidence="7">
    <location>
        <begin position="69"/>
        <end position="87"/>
    </location>
</feature>
<keyword evidence="3" id="KW-0547">Nucleotide-binding</keyword>
<evidence type="ECO:0000256" key="2">
    <source>
        <dbReference type="ARBA" id="ARBA00022692"/>
    </source>
</evidence>
<dbReference type="InterPro" id="IPR011527">
    <property type="entry name" value="ABC1_TM_dom"/>
</dbReference>
<proteinExistence type="predicted"/>
<feature type="domain" description="ABC transporter" evidence="8">
    <location>
        <begin position="242"/>
        <end position="475"/>
    </location>
</feature>
<evidence type="ECO:0000256" key="3">
    <source>
        <dbReference type="ARBA" id="ARBA00022741"/>
    </source>
</evidence>
<dbReference type="EMBL" id="JAUSTY010000004">
    <property type="protein sequence ID" value="MDQ0165304.1"/>
    <property type="molecule type" value="Genomic_DNA"/>
</dbReference>
<keyword evidence="5 7" id="KW-1133">Transmembrane helix</keyword>
<dbReference type="PANTHER" id="PTHR24221:SF397">
    <property type="entry name" value="ABC TRANSPORTER, ATP-BINDING TRANSMEMBRANE PROTEIN"/>
    <property type="match status" value="1"/>
</dbReference>
<evidence type="ECO:0000256" key="5">
    <source>
        <dbReference type="ARBA" id="ARBA00022989"/>
    </source>
</evidence>
<feature type="transmembrane region" description="Helical" evidence="7">
    <location>
        <begin position="182"/>
        <end position="203"/>
    </location>
</feature>
<name>A0ABT9VWP8_9BACI</name>
<dbReference type="Pfam" id="PF00664">
    <property type="entry name" value="ABC_membrane"/>
    <property type="match status" value="1"/>
</dbReference>
<feature type="transmembrane region" description="Helical" evidence="7">
    <location>
        <begin position="38"/>
        <end position="63"/>
    </location>
</feature>
<sequence>MRKRLADKLRKMPLGHVQKYRHGTLKKNFVESIEEMELILAHAIPEGISNLLTFFIVSITLWIVDWRMALFAMAVMPIGIIAFGMMFKDGMKRMGPYYRASEEMNENIVEYISGMEVIKVFNQTTSSYDKYRTSVSHYKETALEWYKVSWNYLSVYSVIFPSTLLFLLPAGTWFYVDGSLTTSQFVLSILLAMSLGIPLVRLVEFMPLFPNLQQKVQKIESLFAEPELVEGSLKNIPADCSVSYDGVSFAYEDKPVLHQVSFTASPRSITALVGESGAGKSTLAKLLVRFWDVSEGQIRIGDTDVRDFTFETLMNTVSYVSQDVFLFNTTIMENIRMGKPDASDEEVIAMAKLAQCHEFILETEKGYNTLVGDAGDKLSGGQRQRISIARAMIKNAPIVVLDEATSATDPENEDRIQAALNGLIQNKTLIVIAHRLSTIKEADQIILLEEGRIAAQGNHESLLSTSPAYRLMWEAHRDSLATDLHSEEGRHFHA</sequence>
<feature type="transmembrane region" description="Helical" evidence="7">
    <location>
        <begin position="153"/>
        <end position="176"/>
    </location>
</feature>
<dbReference type="Gene3D" id="1.20.1560.10">
    <property type="entry name" value="ABC transporter type 1, transmembrane domain"/>
    <property type="match status" value="1"/>
</dbReference>
<dbReference type="PROSITE" id="PS50929">
    <property type="entry name" value="ABC_TM1F"/>
    <property type="match status" value="1"/>
</dbReference>
<organism evidence="10 11">
    <name type="scientific">Caldalkalibacillus horti</name>
    <dbReference type="NCBI Taxonomy" id="77523"/>
    <lineage>
        <taxon>Bacteria</taxon>
        <taxon>Bacillati</taxon>
        <taxon>Bacillota</taxon>
        <taxon>Bacilli</taxon>
        <taxon>Bacillales</taxon>
        <taxon>Bacillaceae</taxon>
        <taxon>Caldalkalibacillus</taxon>
    </lineage>
</organism>
<dbReference type="InterPro" id="IPR003593">
    <property type="entry name" value="AAA+_ATPase"/>
</dbReference>
<dbReference type="PROSITE" id="PS00211">
    <property type="entry name" value="ABC_TRANSPORTER_1"/>
    <property type="match status" value="1"/>
</dbReference>
<comment type="subcellular location">
    <subcellularLocation>
        <location evidence="1">Cell membrane</location>
        <topology evidence="1">Multi-pass membrane protein</topology>
    </subcellularLocation>
</comment>
<dbReference type="InterPro" id="IPR039421">
    <property type="entry name" value="Type_1_exporter"/>
</dbReference>
<reference evidence="10 11" key="1">
    <citation type="submission" date="2023-07" db="EMBL/GenBank/DDBJ databases">
        <title>Genomic Encyclopedia of Type Strains, Phase IV (KMG-IV): sequencing the most valuable type-strain genomes for metagenomic binning, comparative biology and taxonomic classification.</title>
        <authorList>
            <person name="Goeker M."/>
        </authorList>
    </citation>
    <scope>NUCLEOTIDE SEQUENCE [LARGE SCALE GENOMIC DNA]</scope>
    <source>
        <strain evidence="10 11">DSM 12751</strain>
    </source>
</reference>
<keyword evidence="2 7" id="KW-0812">Transmembrane</keyword>
<dbReference type="SMART" id="SM00382">
    <property type="entry name" value="AAA"/>
    <property type="match status" value="1"/>
</dbReference>
<feature type="domain" description="ABC transmembrane type-1" evidence="9">
    <location>
        <begin position="1"/>
        <end position="211"/>
    </location>
</feature>
<evidence type="ECO:0000256" key="6">
    <source>
        <dbReference type="ARBA" id="ARBA00023136"/>
    </source>
</evidence>
<dbReference type="InterPro" id="IPR017871">
    <property type="entry name" value="ABC_transporter-like_CS"/>
</dbReference>
<keyword evidence="11" id="KW-1185">Reference proteome</keyword>
<accession>A0ABT9VWP8</accession>
<evidence type="ECO:0000259" key="9">
    <source>
        <dbReference type="PROSITE" id="PS50929"/>
    </source>
</evidence>
<evidence type="ECO:0000256" key="1">
    <source>
        <dbReference type="ARBA" id="ARBA00004651"/>
    </source>
</evidence>
<dbReference type="InterPro" id="IPR036640">
    <property type="entry name" value="ABC1_TM_sf"/>
</dbReference>
<evidence type="ECO:0000313" key="10">
    <source>
        <dbReference type="EMBL" id="MDQ0165304.1"/>
    </source>
</evidence>
<evidence type="ECO:0000259" key="8">
    <source>
        <dbReference type="PROSITE" id="PS50893"/>
    </source>
</evidence>
<dbReference type="Gene3D" id="3.40.50.300">
    <property type="entry name" value="P-loop containing nucleotide triphosphate hydrolases"/>
    <property type="match status" value="1"/>
</dbReference>
<dbReference type="Pfam" id="PF00005">
    <property type="entry name" value="ABC_tran"/>
    <property type="match status" value="1"/>
</dbReference>
<comment type="caution">
    <text evidence="10">The sequence shown here is derived from an EMBL/GenBank/DDBJ whole genome shotgun (WGS) entry which is preliminary data.</text>
</comment>